<reference evidence="1 2" key="1">
    <citation type="submission" date="2019-07" db="EMBL/GenBank/DDBJ databases">
        <authorList>
            <person name="Jastrzebski P J."/>
            <person name="Paukszto L."/>
            <person name="Jastrzebski P J."/>
        </authorList>
    </citation>
    <scope>NUCLEOTIDE SEQUENCE [LARGE SCALE GENOMIC DNA]</scope>
    <source>
        <strain evidence="1 2">WMS-il1</strain>
    </source>
</reference>
<evidence type="ECO:0000313" key="2">
    <source>
        <dbReference type="Proteomes" id="UP000321570"/>
    </source>
</evidence>
<proteinExistence type="predicted"/>
<sequence>MRMRGTIVSNEELIILALFMNAFSNDRLGFGGDNIEPLWWETRILSSHLKPVKLLRMSEFIKTYRKCPKNARQTAALRSWCNHDPCCRVR</sequence>
<accession>A0A564YNU6</accession>
<gene>
    <name evidence="1" type="ORF">WMSIL1_LOCUS7761</name>
</gene>
<keyword evidence="2" id="KW-1185">Reference proteome</keyword>
<organism evidence="1 2">
    <name type="scientific">Hymenolepis diminuta</name>
    <name type="common">Rat tapeworm</name>
    <dbReference type="NCBI Taxonomy" id="6216"/>
    <lineage>
        <taxon>Eukaryota</taxon>
        <taxon>Metazoa</taxon>
        <taxon>Spiralia</taxon>
        <taxon>Lophotrochozoa</taxon>
        <taxon>Platyhelminthes</taxon>
        <taxon>Cestoda</taxon>
        <taxon>Eucestoda</taxon>
        <taxon>Cyclophyllidea</taxon>
        <taxon>Hymenolepididae</taxon>
        <taxon>Hymenolepis</taxon>
    </lineage>
</organism>
<dbReference type="Proteomes" id="UP000321570">
    <property type="component" value="Unassembled WGS sequence"/>
</dbReference>
<dbReference type="AlphaFoldDB" id="A0A564YNU6"/>
<protein>
    <submittedName>
        <fullName evidence="1">Uncharacterized protein</fullName>
    </submittedName>
</protein>
<name>A0A564YNU6_HYMDI</name>
<evidence type="ECO:0000313" key="1">
    <source>
        <dbReference type="EMBL" id="VUZ48353.1"/>
    </source>
</evidence>
<dbReference type="EMBL" id="CABIJS010000288">
    <property type="protein sequence ID" value="VUZ48353.1"/>
    <property type="molecule type" value="Genomic_DNA"/>
</dbReference>